<feature type="domain" description="Tyr recombinase" evidence="2">
    <location>
        <begin position="65"/>
        <end position="140"/>
    </location>
</feature>
<dbReference type="Proteomes" id="UP000573499">
    <property type="component" value="Unassembled WGS sequence"/>
</dbReference>
<name>A0A7W2FFA6_9BURK</name>
<dbReference type="GO" id="GO:0003677">
    <property type="term" value="F:DNA binding"/>
    <property type="evidence" value="ECO:0007669"/>
    <property type="project" value="InterPro"/>
</dbReference>
<protein>
    <submittedName>
        <fullName evidence="3">Tyrosine-type recombinase/integrase</fullName>
    </submittedName>
</protein>
<keyword evidence="4" id="KW-1185">Reference proteome</keyword>
<dbReference type="GO" id="GO:0006310">
    <property type="term" value="P:DNA recombination"/>
    <property type="evidence" value="ECO:0007669"/>
    <property type="project" value="UniProtKB-KW"/>
</dbReference>
<gene>
    <name evidence="3" type="ORF">H3H39_26375</name>
</gene>
<dbReference type="AlphaFoldDB" id="A0A7W2FFA6"/>
<dbReference type="Pfam" id="PF00589">
    <property type="entry name" value="Phage_integrase"/>
    <property type="match status" value="1"/>
</dbReference>
<dbReference type="EMBL" id="JACEZU010000019">
    <property type="protein sequence ID" value="MBA5690567.1"/>
    <property type="molecule type" value="Genomic_DNA"/>
</dbReference>
<evidence type="ECO:0000313" key="3">
    <source>
        <dbReference type="EMBL" id="MBA5690567.1"/>
    </source>
</evidence>
<comment type="caution">
    <text evidence="3">The sequence shown here is derived from an EMBL/GenBank/DDBJ whole genome shotgun (WGS) entry which is preliminary data.</text>
</comment>
<organism evidence="3 4">
    <name type="scientific">Rugamonas apoptosis</name>
    <dbReference type="NCBI Taxonomy" id="2758570"/>
    <lineage>
        <taxon>Bacteria</taxon>
        <taxon>Pseudomonadati</taxon>
        <taxon>Pseudomonadota</taxon>
        <taxon>Betaproteobacteria</taxon>
        <taxon>Burkholderiales</taxon>
        <taxon>Oxalobacteraceae</taxon>
        <taxon>Telluria group</taxon>
        <taxon>Rugamonas</taxon>
    </lineage>
</organism>
<dbReference type="GO" id="GO:0015074">
    <property type="term" value="P:DNA integration"/>
    <property type="evidence" value="ECO:0007669"/>
    <property type="project" value="InterPro"/>
</dbReference>
<evidence type="ECO:0000259" key="2">
    <source>
        <dbReference type="Pfam" id="PF00589"/>
    </source>
</evidence>
<keyword evidence="1" id="KW-0233">DNA recombination</keyword>
<proteinExistence type="predicted"/>
<dbReference type="InterPro" id="IPR002104">
    <property type="entry name" value="Integrase_catalytic"/>
</dbReference>
<evidence type="ECO:0000313" key="4">
    <source>
        <dbReference type="Proteomes" id="UP000573499"/>
    </source>
</evidence>
<dbReference type="InterPro" id="IPR011010">
    <property type="entry name" value="DNA_brk_join_enz"/>
</dbReference>
<evidence type="ECO:0000256" key="1">
    <source>
        <dbReference type="ARBA" id="ARBA00023172"/>
    </source>
</evidence>
<dbReference type="Gene3D" id="1.10.443.10">
    <property type="entry name" value="Intergrase catalytic core"/>
    <property type="match status" value="1"/>
</dbReference>
<accession>A0A7W2FFA6</accession>
<dbReference type="RefSeq" id="WP_182157394.1">
    <property type="nucleotide sequence ID" value="NZ_JACEZU010000019.1"/>
</dbReference>
<reference evidence="3 4" key="1">
    <citation type="submission" date="2020-07" db="EMBL/GenBank/DDBJ databases">
        <title>Novel species isolated from subtropical streams in China.</title>
        <authorList>
            <person name="Lu H."/>
        </authorList>
    </citation>
    <scope>NUCLEOTIDE SEQUENCE [LARGE SCALE GENOMIC DNA]</scope>
    <source>
        <strain evidence="3 4">LX47W</strain>
    </source>
</reference>
<dbReference type="SUPFAM" id="SSF56349">
    <property type="entry name" value="DNA breaking-rejoining enzymes"/>
    <property type="match status" value="1"/>
</dbReference>
<sequence length="160" mass="18049">MPNVDKSGLNPAHHCRALGFAPLPVRSGIDALLLSPRTRTVAIAHRLVSSAADRRYFGAWQEIRSRHSLYQIIKQRMKQTASRVRLAGRVEEAEHLNNATPPWLRHTFAHSALRQGHGLREVASLLGQANTDTTMIYTEQEALDLIRVIERNQRETQAQS</sequence>
<dbReference type="InterPro" id="IPR013762">
    <property type="entry name" value="Integrase-like_cat_sf"/>
</dbReference>